<dbReference type="Pfam" id="PF03167">
    <property type="entry name" value="UDG"/>
    <property type="match status" value="1"/>
</dbReference>
<dbReference type="InterPro" id="IPR005122">
    <property type="entry name" value="Uracil-DNA_glycosylase-like"/>
</dbReference>
<evidence type="ECO:0000256" key="7">
    <source>
        <dbReference type="ARBA" id="ARBA00023204"/>
    </source>
</evidence>
<evidence type="ECO:0000256" key="3">
    <source>
        <dbReference type="ARBA" id="ARBA00022763"/>
    </source>
</evidence>
<evidence type="ECO:0000256" key="2">
    <source>
        <dbReference type="ARBA" id="ARBA00022723"/>
    </source>
</evidence>
<evidence type="ECO:0000256" key="5">
    <source>
        <dbReference type="ARBA" id="ARBA00023004"/>
    </source>
</evidence>
<dbReference type="InterPro" id="IPR036895">
    <property type="entry name" value="Uracil-DNA_glycosylase-like_sf"/>
</dbReference>
<dbReference type="CDD" id="cd10031">
    <property type="entry name" value="UDG-F5_TTUDGB_like"/>
    <property type="match status" value="1"/>
</dbReference>
<keyword evidence="3" id="KW-0227">DNA damage</keyword>
<proteinExistence type="inferred from homology"/>
<dbReference type="EMBL" id="JBHSCW010000003">
    <property type="protein sequence ID" value="MFC4351347.1"/>
    <property type="molecule type" value="Genomic_DNA"/>
</dbReference>
<dbReference type="Proteomes" id="UP001595799">
    <property type="component" value="Unassembled WGS sequence"/>
</dbReference>
<keyword evidence="4" id="KW-0378">Hydrolase</keyword>
<sequence length="227" mass="25228">MRHGYSQSKLLLQMTTFCPEANCSLCPRLAEFRAENRRQHPSFHNAPVPSFGAADARLLILGLAPGLKGANCTGRPFTGDFAGDLLYSTLKEFEFAVGSYDKHAEDGLQLRDCRVANAVRCVPPANKPTSLEIRTCNTFLQAELAALPQLRVVITLGRIAHDAMLMACGVKRSHYAFGHAAHHELPNGLQLVDSYHCSRYNTNTGRLTETMFHEVFRKTQELLRQEG</sequence>
<organism evidence="11 12">
    <name type="scientific">Fodinicurvata halophila</name>
    <dbReference type="NCBI Taxonomy" id="1419723"/>
    <lineage>
        <taxon>Bacteria</taxon>
        <taxon>Pseudomonadati</taxon>
        <taxon>Pseudomonadota</taxon>
        <taxon>Alphaproteobacteria</taxon>
        <taxon>Rhodospirillales</taxon>
        <taxon>Rhodovibrionaceae</taxon>
        <taxon>Fodinicurvata</taxon>
    </lineage>
</organism>
<keyword evidence="12" id="KW-1185">Reference proteome</keyword>
<evidence type="ECO:0000256" key="4">
    <source>
        <dbReference type="ARBA" id="ARBA00022801"/>
    </source>
</evidence>
<keyword evidence="6" id="KW-0411">Iron-sulfur</keyword>
<dbReference type="SUPFAM" id="SSF52141">
    <property type="entry name" value="Uracil-DNA glycosylase-like"/>
    <property type="match status" value="1"/>
</dbReference>
<evidence type="ECO:0000313" key="12">
    <source>
        <dbReference type="Proteomes" id="UP001595799"/>
    </source>
</evidence>
<dbReference type="RefSeq" id="WP_382421682.1">
    <property type="nucleotide sequence ID" value="NZ_JBHSCW010000003.1"/>
</dbReference>
<keyword evidence="1" id="KW-0004">4Fe-4S</keyword>
<dbReference type="Gene3D" id="3.40.470.10">
    <property type="entry name" value="Uracil-DNA glycosylase-like domain"/>
    <property type="match status" value="1"/>
</dbReference>
<gene>
    <name evidence="11" type="ORF">ACFOW6_07315</name>
</gene>
<dbReference type="InterPro" id="IPR051536">
    <property type="entry name" value="UDG_Type-4/5"/>
</dbReference>
<dbReference type="PANTHER" id="PTHR33693:SF3">
    <property type="entry name" value="TYPE-5 URACIL-DNA GLYCOSYLASE"/>
    <property type="match status" value="1"/>
</dbReference>
<feature type="domain" description="Uracil-DNA glycosylase-like" evidence="10">
    <location>
        <begin position="49"/>
        <end position="216"/>
    </location>
</feature>
<dbReference type="InterPro" id="IPR044147">
    <property type="entry name" value="UdgB-like"/>
</dbReference>
<keyword evidence="2" id="KW-0479">Metal-binding</keyword>
<keyword evidence="5" id="KW-0408">Iron</keyword>
<keyword evidence="7" id="KW-0234">DNA repair</keyword>
<comment type="caution">
    <text evidence="11">The sequence shown here is derived from an EMBL/GenBank/DDBJ whole genome shotgun (WGS) entry which is preliminary data.</text>
</comment>
<evidence type="ECO:0000256" key="9">
    <source>
        <dbReference type="ARBA" id="ARBA00023887"/>
    </source>
</evidence>
<dbReference type="SMART" id="SM00987">
    <property type="entry name" value="UreE_C"/>
    <property type="match status" value="1"/>
</dbReference>
<evidence type="ECO:0000259" key="10">
    <source>
        <dbReference type="SMART" id="SM00986"/>
    </source>
</evidence>
<evidence type="ECO:0000256" key="8">
    <source>
        <dbReference type="ARBA" id="ARBA00023779"/>
    </source>
</evidence>
<evidence type="ECO:0000256" key="6">
    <source>
        <dbReference type="ARBA" id="ARBA00023014"/>
    </source>
</evidence>
<dbReference type="SMART" id="SM00986">
    <property type="entry name" value="UDG"/>
    <property type="match status" value="1"/>
</dbReference>
<dbReference type="PANTHER" id="PTHR33693">
    <property type="entry name" value="TYPE-5 URACIL-DNA GLYCOSYLASE"/>
    <property type="match status" value="1"/>
</dbReference>
<comment type="similarity">
    <text evidence="8">Belongs to the uracil-DNA glycosylase (UDG) superfamily. Type 5 (UDGb) family.</text>
</comment>
<name>A0ABV8UJH3_9PROT</name>
<reference evidence="12" key="1">
    <citation type="journal article" date="2019" name="Int. J. Syst. Evol. Microbiol.">
        <title>The Global Catalogue of Microorganisms (GCM) 10K type strain sequencing project: providing services to taxonomists for standard genome sequencing and annotation.</title>
        <authorList>
            <consortium name="The Broad Institute Genomics Platform"/>
            <consortium name="The Broad Institute Genome Sequencing Center for Infectious Disease"/>
            <person name="Wu L."/>
            <person name="Ma J."/>
        </authorList>
    </citation>
    <scope>NUCLEOTIDE SEQUENCE [LARGE SCALE GENOMIC DNA]</scope>
    <source>
        <strain evidence="12">CECT 8472</strain>
    </source>
</reference>
<evidence type="ECO:0000313" key="11">
    <source>
        <dbReference type="EMBL" id="MFC4351347.1"/>
    </source>
</evidence>
<accession>A0ABV8UJH3</accession>
<protein>
    <recommendedName>
        <fullName evidence="9">Type-5 uracil-DNA glycosylase</fullName>
    </recommendedName>
</protein>
<evidence type="ECO:0000256" key="1">
    <source>
        <dbReference type="ARBA" id="ARBA00022485"/>
    </source>
</evidence>